<dbReference type="CDD" id="cd12152">
    <property type="entry name" value="F1-ATPase_delta"/>
    <property type="match status" value="1"/>
</dbReference>
<comment type="similarity">
    <text evidence="2 8 9">Belongs to the ATPase epsilon chain family.</text>
</comment>
<keyword evidence="8" id="KW-0375">Hydrogen ion transport</keyword>
<reference evidence="11" key="1">
    <citation type="submission" date="2023-07" db="EMBL/GenBank/DDBJ databases">
        <title>Between Cages and Wild: Unraveling the Impact of Captivity on Animal Microbiomes and Antimicrobial Resistance.</title>
        <authorList>
            <person name="Schmartz G.P."/>
            <person name="Rehner J."/>
            <person name="Schuff M.J."/>
            <person name="Becker S.L."/>
            <person name="Kravczyk M."/>
            <person name="Gurevich A."/>
            <person name="Francke R."/>
            <person name="Mueller R."/>
            <person name="Keller V."/>
            <person name="Keller A."/>
        </authorList>
    </citation>
    <scope>NUCLEOTIDE SEQUENCE</scope>
    <source>
        <strain evidence="11">S39M_St_73</strain>
    </source>
</reference>
<evidence type="ECO:0000256" key="8">
    <source>
        <dbReference type="HAMAP-Rule" id="MF_00530"/>
    </source>
</evidence>
<evidence type="ECO:0000256" key="5">
    <source>
        <dbReference type="ARBA" id="ARBA00023136"/>
    </source>
</evidence>
<comment type="subunit">
    <text evidence="8 9">F-type ATPases have 2 components, CF(1) - the catalytic core - and CF(0) - the membrane proton channel. CF(1) has five subunits: alpha(3), beta(3), gamma(1), delta(1), epsilon(1). CF(0) has three main subunits: a, b and c.</text>
</comment>
<gene>
    <name evidence="8 11" type="primary">atpC</name>
    <name evidence="11" type="ORF">Q4F26_02680</name>
</gene>
<dbReference type="AlphaFoldDB" id="A0AA43UC33"/>
<evidence type="ECO:0000256" key="7">
    <source>
        <dbReference type="ARBA" id="ARBA00023310"/>
    </source>
</evidence>
<dbReference type="PANTHER" id="PTHR13822:SF10">
    <property type="entry name" value="ATP SYNTHASE EPSILON CHAIN, CHLOROPLASTIC"/>
    <property type="match status" value="1"/>
</dbReference>
<dbReference type="NCBIfam" id="TIGR01216">
    <property type="entry name" value="ATP_synt_epsi"/>
    <property type="match status" value="1"/>
</dbReference>
<dbReference type="GO" id="GO:0005524">
    <property type="term" value="F:ATP binding"/>
    <property type="evidence" value="ECO:0007669"/>
    <property type="project" value="UniProtKB-UniRule"/>
</dbReference>
<evidence type="ECO:0000256" key="4">
    <source>
        <dbReference type="ARBA" id="ARBA00023065"/>
    </source>
</evidence>
<evidence type="ECO:0000313" key="12">
    <source>
        <dbReference type="Proteomes" id="UP001171751"/>
    </source>
</evidence>
<comment type="caution">
    <text evidence="11">The sequence shown here is derived from an EMBL/GenBank/DDBJ whole genome shotgun (WGS) entry which is preliminary data.</text>
</comment>
<dbReference type="GO" id="GO:0012505">
    <property type="term" value="C:endomembrane system"/>
    <property type="evidence" value="ECO:0007669"/>
    <property type="project" value="UniProtKB-SubCell"/>
</dbReference>
<comment type="subcellular location">
    <subcellularLocation>
        <location evidence="8">Cell membrane</location>
        <topology evidence="8">Peripheral membrane protein</topology>
    </subcellularLocation>
    <subcellularLocation>
        <location evidence="1">Endomembrane system</location>
        <topology evidence="1">Peripheral membrane protein</topology>
    </subcellularLocation>
</comment>
<dbReference type="GO" id="GO:0005886">
    <property type="term" value="C:plasma membrane"/>
    <property type="evidence" value="ECO:0007669"/>
    <property type="project" value="UniProtKB-SubCell"/>
</dbReference>
<keyword evidence="12" id="KW-1185">Reference proteome</keyword>
<dbReference type="SUPFAM" id="SSF51344">
    <property type="entry name" value="Epsilon subunit of F1F0-ATP synthase N-terminal domain"/>
    <property type="match status" value="1"/>
</dbReference>
<keyword evidence="8" id="KW-1003">Cell membrane</keyword>
<proteinExistence type="inferred from homology"/>
<evidence type="ECO:0000256" key="1">
    <source>
        <dbReference type="ARBA" id="ARBA00004184"/>
    </source>
</evidence>
<evidence type="ECO:0000256" key="2">
    <source>
        <dbReference type="ARBA" id="ARBA00005712"/>
    </source>
</evidence>
<keyword evidence="7 8" id="KW-0066">ATP synthesis</keyword>
<accession>A0AA43UC33</accession>
<name>A0AA43UC33_9LACT</name>
<keyword evidence="6 8" id="KW-0139">CF(1)</keyword>
<dbReference type="Gene3D" id="2.60.15.10">
    <property type="entry name" value="F0F1 ATP synthase delta/epsilon subunit, N-terminal"/>
    <property type="match status" value="1"/>
</dbReference>
<evidence type="ECO:0000313" key="11">
    <source>
        <dbReference type="EMBL" id="MDO5457224.1"/>
    </source>
</evidence>
<dbReference type="InterPro" id="IPR001469">
    <property type="entry name" value="ATP_synth_F1_dsu/esu"/>
</dbReference>
<dbReference type="EMBL" id="JAUNQW010000007">
    <property type="protein sequence ID" value="MDO5457224.1"/>
    <property type="molecule type" value="Genomic_DNA"/>
</dbReference>
<dbReference type="Proteomes" id="UP001171751">
    <property type="component" value="Unassembled WGS sequence"/>
</dbReference>
<keyword evidence="5 8" id="KW-0472">Membrane</keyword>
<keyword evidence="3 8" id="KW-0813">Transport</keyword>
<dbReference type="InterPro" id="IPR020546">
    <property type="entry name" value="ATP_synth_F1_dsu/esu_N"/>
</dbReference>
<dbReference type="InterPro" id="IPR036771">
    <property type="entry name" value="ATPsynth_dsu/esu_N"/>
</dbReference>
<dbReference type="GO" id="GO:0046933">
    <property type="term" value="F:proton-transporting ATP synthase activity, rotational mechanism"/>
    <property type="evidence" value="ECO:0007669"/>
    <property type="project" value="UniProtKB-UniRule"/>
</dbReference>
<dbReference type="HAMAP" id="MF_00530">
    <property type="entry name" value="ATP_synth_epsil_bac"/>
    <property type="match status" value="1"/>
</dbReference>
<organism evidence="11 12">
    <name type="scientific">Atopococcus tabaci</name>
    <dbReference type="NCBI Taxonomy" id="269774"/>
    <lineage>
        <taxon>Bacteria</taxon>
        <taxon>Bacillati</taxon>
        <taxon>Bacillota</taxon>
        <taxon>Bacilli</taxon>
        <taxon>Lactobacillales</taxon>
        <taxon>Carnobacteriaceae</taxon>
        <taxon>Atopococcus</taxon>
    </lineage>
</organism>
<dbReference type="Pfam" id="PF02823">
    <property type="entry name" value="ATP-synt_DE_N"/>
    <property type="match status" value="1"/>
</dbReference>
<sequence>MTNQTYLEVNVYAPNGLIFSNQASFVTADTPSGEIGILPHHISLVTPIDTGAVKVTLNKKNQEDKEAYIAVNGGIMEVHNNTVNIVASFAIRARDIDEADVRLEMQKAESEMETALMKKDTAAYTRARIELKHAINQIDVKTAKLKNQK</sequence>
<evidence type="ECO:0000256" key="6">
    <source>
        <dbReference type="ARBA" id="ARBA00023196"/>
    </source>
</evidence>
<evidence type="ECO:0000259" key="10">
    <source>
        <dbReference type="Pfam" id="PF02823"/>
    </source>
</evidence>
<protein>
    <recommendedName>
        <fullName evidence="8">ATP synthase epsilon chain</fullName>
    </recommendedName>
    <alternativeName>
        <fullName evidence="8">ATP synthase F1 sector epsilon subunit</fullName>
    </alternativeName>
    <alternativeName>
        <fullName evidence="8">F-ATPase epsilon subunit</fullName>
    </alternativeName>
</protein>
<keyword evidence="4 8" id="KW-0406">Ion transport</keyword>
<dbReference type="PANTHER" id="PTHR13822">
    <property type="entry name" value="ATP SYNTHASE DELTA/EPSILON CHAIN"/>
    <property type="match status" value="1"/>
</dbReference>
<comment type="function">
    <text evidence="8">Produces ATP from ADP in the presence of a proton gradient across the membrane.</text>
</comment>
<evidence type="ECO:0000256" key="3">
    <source>
        <dbReference type="ARBA" id="ARBA00022448"/>
    </source>
</evidence>
<evidence type="ECO:0000256" key="9">
    <source>
        <dbReference type="RuleBase" id="RU003656"/>
    </source>
</evidence>
<feature type="domain" description="ATP synthase F1 complex delta/epsilon subunit N-terminal" evidence="10">
    <location>
        <begin position="7"/>
        <end position="89"/>
    </location>
</feature>
<dbReference type="GO" id="GO:0045259">
    <property type="term" value="C:proton-transporting ATP synthase complex"/>
    <property type="evidence" value="ECO:0007669"/>
    <property type="project" value="UniProtKB-KW"/>
</dbReference>